<dbReference type="KEGG" id="gbn:GEOBRER4_15940"/>
<accession>A0A6S6M578</accession>
<dbReference type="AlphaFoldDB" id="A0A6S6M578"/>
<dbReference type="Proteomes" id="UP000515472">
    <property type="component" value="Chromosome"/>
</dbReference>
<proteinExistence type="predicted"/>
<evidence type="ECO:0000313" key="2">
    <source>
        <dbReference type="Proteomes" id="UP000515472"/>
    </source>
</evidence>
<reference evidence="1 2" key="1">
    <citation type="submission" date="2020-06" db="EMBL/GenBank/DDBJ databases">
        <title>Interaction of electrochemicaly active bacteria, Geobacter bremensis R4 on different carbon anode.</title>
        <authorList>
            <person name="Meng L."/>
            <person name="Yoshida N."/>
        </authorList>
    </citation>
    <scope>NUCLEOTIDE SEQUENCE [LARGE SCALE GENOMIC DNA]</scope>
    <source>
        <strain evidence="1 2">R4</strain>
    </source>
</reference>
<protein>
    <submittedName>
        <fullName evidence="1">Uncharacterized protein</fullName>
    </submittedName>
</protein>
<dbReference type="RefSeq" id="WP_185244960.1">
    <property type="nucleotide sequence ID" value="NZ_AP023213.1"/>
</dbReference>
<keyword evidence="2" id="KW-1185">Reference proteome</keyword>
<dbReference type="EMBL" id="AP023213">
    <property type="protein sequence ID" value="BCG46844.1"/>
    <property type="molecule type" value="Genomic_DNA"/>
</dbReference>
<evidence type="ECO:0000313" key="1">
    <source>
        <dbReference type="EMBL" id="BCG46844.1"/>
    </source>
</evidence>
<name>A0A6S6M578_9BACT</name>
<organism evidence="1 2">
    <name type="scientific">Citrifermentans bremense</name>
    <dbReference type="NCBI Taxonomy" id="60035"/>
    <lineage>
        <taxon>Bacteria</taxon>
        <taxon>Pseudomonadati</taxon>
        <taxon>Thermodesulfobacteriota</taxon>
        <taxon>Desulfuromonadia</taxon>
        <taxon>Geobacterales</taxon>
        <taxon>Geobacteraceae</taxon>
        <taxon>Citrifermentans</taxon>
    </lineage>
</organism>
<gene>
    <name evidence="1" type="ORF">GEOBRER4_n1657</name>
</gene>
<sequence length="121" mass="13752">MLRLSYDLTGKPSVFLSNSLRYYNGLSSLSIYRNPPEQAVSLARLKEGLDLYEQKMESSINYDRLQIKLRDDARKQLTDLFKKVIAYLQMVATEEDIPVLMQAGIEVKGRAPKKKTVVAPA</sequence>